<keyword evidence="2" id="KW-1185">Reference proteome</keyword>
<dbReference type="NCBIfam" id="NF006168">
    <property type="entry name" value="PRK08309.1"/>
    <property type="match status" value="1"/>
</dbReference>
<organism evidence="1 2">
    <name type="scientific">Deinococcus piscis</name>
    <dbReference type="NCBI Taxonomy" id="394230"/>
    <lineage>
        <taxon>Bacteria</taxon>
        <taxon>Thermotogati</taxon>
        <taxon>Deinococcota</taxon>
        <taxon>Deinococci</taxon>
        <taxon>Deinococcales</taxon>
        <taxon>Deinococcaceae</taxon>
        <taxon>Deinococcus</taxon>
    </lineage>
</organism>
<dbReference type="EMBL" id="BNAL01000009">
    <property type="protein sequence ID" value="GHG00393.1"/>
    <property type="molecule type" value="Genomic_DNA"/>
</dbReference>
<evidence type="ECO:0000313" key="2">
    <source>
        <dbReference type="Proteomes" id="UP000632154"/>
    </source>
</evidence>
<comment type="caution">
    <text evidence="1">The sequence shown here is derived from an EMBL/GenBank/DDBJ whole genome shotgun (WGS) entry which is preliminary data.</text>
</comment>
<accession>A0ABQ3K2H7</accession>
<dbReference type="RefSeq" id="WP_229838912.1">
    <property type="nucleotide sequence ID" value="NZ_BNAL01000009.1"/>
</dbReference>
<dbReference type="InterPro" id="IPR036291">
    <property type="entry name" value="NAD(P)-bd_dom_sf"/>
</dbReference>
<protein>
    <submittedName>
        <fullName evidence="1">Short-chain dehydrogenase</fullName>
    </submittedName>
</protein>
<dbReference type="Proteomes" id="UP000632154">
    <property type="component" value="Unassembled WGS sequence"/>
</dbReference>
<name>A0ABQ3K2H7_9DEIO</name>
<sequence length="179" mass="19359">MTPSVSSGMKTLVVGGTGMLSGTVQRLLDAGDEVYSISRHAPDVTHPRLHPLLLDYRDPDTLKAALAASGPFDRAVVWIHSVVPEAPFAVAEVVIGPYFHVLGSAAADPSRPGLARQERFHALGTDYREVILGFQLTPHGARWLTNAEIGAGTWQAIEQDARRFIIGTVEPWSARPAWS</sequence>
<dbReference type="Gene3D" id="3.40.50.720">
    <property type="entry name" value="NAD(P)-binding Rossmann-like Domain"/>
    <property type="match status" value="1"/>
</dbReference>
<dbReference type="SUPFAM" id="SSF51735">
    <property type="entry name" value="NAD(P)-binding Rossmann-fold domains"/>
    <property type="match status" value="1"/>
</dbReference>
<reference evidence="2" key="1">
    <citation type="journal article" date="2019" name="Int. J. Syst. Evol. Microbiol.">
        <title>The Global Catalogue of Microorganisms (GCM) 10K type strain sequencing project: providing services to taxonomists for standard genome sequencing and annotation.</title>
        <authorList>
            <consortium name="The Broad Institute Genomics Platform"/>
            <consortium name="The Broad Institute Genome Sequencing Center for Infectious Disease"/>
            <person name="Wu L."/>
            <person name="Ma J."/>
        </authorList>
    </citation>
    <scope>NUCLEOTIDE SEQUENCE [LARGE SCALE GENOMIC DNA]</scope>
    <source>
        <strain evidence="2">CGMCC 1.18439</strain>
    </source>
</reference>
<gene>
    <name evidence="1" type="ORF">GCM10017783_10670</name>
</gene>
<evidence type="ECO:0000313" key="1">
    <source>
        <dbReference type="EMBL" id="GHG00393.1"/>
    </source>
</evidence>
<proteinExistence type="predicted"/>